<evidence type="ECO:0000313" key="3">
    <source>
        <dbReference type="Proteomes" id="UP001516662"/>
    </source>
</evidence>
<name>A0ABR9QQ33_9BACI</name>
<feature type="region of interest" description="Disordered" evidence="1">
    <location>
        <begin position="1"/>
        <end position="68"/>
    </location>
</feature>
<evidence type="ECO:0000313" key="2">
    <source>
        <dbReference type="EMBL" id="MBE4910618.1"/>
    </source>
</evidence>
<accession>A0ABR9QQ33</accession>
<sequence>MTNSSNNEQEVVTETKKLSLQELAKQRLASKKQEQNAGKTGGNAGLQGQKMKSQMTKKPSNTRRKMGS</sequence>
<feature type="compositionally biased region" description="Polar residues" evidence="1">
    <location>
        <begin position="1"/>
        <end position="12"/>
    </location>
</feature>
<organism evidence="2 3">
    <name type="scientific">Litchfieldia luteola</name>
    <dbReference type="NCBI Taxonomy" id="682179"/>
    <lineage>
        <taxon>Bacteria</taxon>
        <taxon>Bacillati</taxon>
        <taxon>Bacillota</taxon>
        <taxon>Bacilli</taxon>
        <taxon>Bacillales</taxon>
        <taxon>Bacillaceae</taxon>
        <taxon>Litchfieldia</taxon>
    </lineage>
</organism>
<dbReference type="RefSeq" id="WP_193471206.1">
    <property type="nucleotide sequence ID" value="NZ_JADCLJ010000025.1"/>
</dbReference>
<feature type="compositionally biased region" description="Polar residues" evidence="1">
    <location>
        <begin position="50"/>
        <end position="59"/>
    </location>
</feature>
<dbReference type="Proteomes" id="UP001516662">
    <property type="component" value="Unassembled WGS sequence"/>
</dbReference>
<protein>
    <submittedName>
        <fullName evidence="2">Uncharacterized protein</fullName>
    </submittedName>
</protein>
<proteinExistence type="predicted"/>
<reference evidence="2 3" key="1">
    <citation type="submission" date="2020-10" db="EMBL/GenBank/DDBJ databases">
        <title>Bacillus sp. HD4P25, an endophyte from a halophyte.</title>
        <authorList>
            <person name="Sun J.-Q."/>
        </authorList>
    </citation>
    <scope>NUCLEOTIDE SEQUENCE [LARGE SCALE GENOMIC DNA]</scope>
    <source>
        <strain evidence="2 3">YIM 93174</strain>
    </source>
</reference>
<gene>
    <name evidence="2" type="ORF">IMZ08_21495</name>
</gene>
<dbReference type="EMBL" id="JADCLJ010000025">
    <property type="protein sequence ID" value="MBE4910618.1"/>
    <property type="molecule type" value="Genomic_DNA"/>
</dbReference>
<evidence type="ECO:0000256" key="1">
    <source>
        <dbReference type="SAM" id="MobiDB-lite"/>
    </source>
</evidence>
<comment type="caution">
    <text evidence="2">The sequence shown here is derived from an EMBL/GenBank/DDBJ whole genome shotgun (WGS) entry which is preliminary data.</text>
</comment>
<keyword evidence="3" id="KW-1185">Reference proteome</keyword>